<dbReference type="EMBL" id="JAHVHU010000007">
    <property type="protein sequence ID" value="MBY5958163.1"/>
    <property type="molecule type" value="Genomic_DNA"/>
</dbReference>
<evidence type="ECO:0000259" key="2">
    <source>
        <dbReference type="Pfam" id="PF22725"/>
    </source>
</evidence>
<accession>A0A953HP23</accession>
<feature type="domain" description="GFO/IDH/MocA-like oxidoreductase" evidence="2">
    <location>
        <begin position="194"/>
        <end position="328"/>
    </location>
</feature>
<sequence>MQDQTNKKTNNPGRRTFIKTAGTTLAATAVGMNMAYGRGPSAEEDGILKVGLIGCGGRGTGAAVQALTADSKTRLTAMGDVFEDHLNQSYSAIKEEMGDQVTVADSHKFIGFDAYQKVIDSGVDVVLLTTPPVFRPGQFEAAIAAGKHVFCEKPMAVDPAGVRKVLKAAQTAKEKRLSVLAGFCYRYDAVNMAAYEQIHQGIVGDIHCVTTKRFGGELWSKPRQPGWSDMEYQLRNWLYYDWLSGDFITEQAVHSLDLMAWALGDRVPVKAIGTGGRQKRVDPIYGNIYDHFAIEYEYEDGVKGIHMCRQQSGTKGSNTVDVFGTKGHAYVKPAAEARISGQQNWQFEGQRNNMYQHEHDLFFDAIRKDKPMNDGVWMAHSSMLAILGRMVGYSGQEISWEQAMNSDMHIGPDFEDYAFDLQWPMSPVPVPGKTKVLKS</sequence>
<dbReference type="Pfam" id="PF01408">
    <property type="entry name" value="GFO_IDH_MocA"/>
    <property type="match status" value="1"/>
</dbReference>
<dbReference type="PANTHER" id="PTHR43818">
    <property type="entry name" value="BCDNA.GH03377"/>
    <property type="match status" value="1"/>
</dbReference>
<organism evidence="3 4">
    <name type="scientific">Membranihabitans marinus</name>
    <dbReference type="NCBI Taxonomy" id="1227546"/>
    <lineage>
        <taxon>Bacteria</taxon>
        <taxon>Pseudomonadati</taxon>
        <taxon>Bacteroidota</taxon>
        <taxon>Saprospiria</taxon>
        <taxon>Saprospirales</taxon>
        <taxon>Saprospiraceae</taxon>
        <taxon>Membranihabitans</taxon>
    </lineage>
</organism>
<dbReference type="AlphaFoldDB" id="A0A953HP23"/>
<dbReference type="Gene3D" id="3.30.360.10">
    <property type="entry name" value="Dihydrodipicolinate Reductase, domain 2"/>
    <property type="match status" value="1"/>
</dbReference>
<dbReference type="InterPro" id="IPR055170">
    <property type="entry name" value="GFO_IDH_MocA-like_dom"/>
</dbReference>
<dbReference type="Gene3D" id="3.40.50.720">
    <property type="entry name" value="NAD(P)-binding Rossmann-like Domain"/>
    <property type="match status" value="1"/>
</dbReference>
<keyword evidence="4" id="KW-1185">Reference proteome</keyword>
<reference evidence="3" key="1">
    <citation type="submission" date="2021-06" db="EMBL/GenBank/DDBJ databases">
        <title>44 bacteria genomes isolated from Dapeng, Shenzhen.</title>
        <authorList>
            <person name="Zheng W."/>
            <person name="Yu S."/>
            <person name="Huang Y."/>
        </authorList>
    </citation>
    <scope>NUCLEOTIDE SEQUENCE</scope>
    <source>
        <strain evidence="3">DP5N28-2</strain>
    </source>
</reference>
<dbReference type="SUPFAM" id="SSF51735">
    <property type="entry name" value="NAD(P)-binding Rossmann-fold domains"/>
    <property type="match status" value="1"/>
</dbReference>
<dbReference type="Pfam" id="PF22725">
    <property type="entry name" value="GFO_IDH_MocA_C3"/>
    <property type="match status" value="1"/>
</dbReference>
<feature type="domain" description="Gfo/Idh/MocA-like oxidoreductase N-terminal" evidence="1">
    <location>
        <begin position="48"/>
        <end position="175"/>
    </location>
</feature>
<name>A0A953HP23_9BACT</name>
<evidence type="ECO:0000259" key="1">
    <source>
        <dbReference type="Pfam" id="PF01408"/>
    </source>
</evidence>
<dbReference type="PROSITE" id="PS51318">
    <property type="entry name" value="TAT"/>
    <property type="match status" value="1"/>
</dbReference>
<dbReference type="SUPFAM" id="SSF55347">
    <property type="entry name" value="Glyceraldehyde-3-phosphate dehydrogenase-like, C-terminal domain"/>
    <property type="match status" value="1"/>
</dbReference>
<dbReference type="InterPro" id="IPR036291">
    <property type="entry name" value="NAD(P)-bd_dom_sf"/>
</dbReference>
<dbReference type="InterPro" id="IPR050463">
    <property type="entry name" value="Gfo/Idh/MocA_oxidrdct_glycsds"/>
</dbReference>
<dbReference type="Proteomes" id="UP000753961">
    <property type="component" value="Unassembled WGS sequence"/>
</dbReference>
<dbReference type="GO" id="GO:0000166">
    <property type="term" value="F:nucleotide binding"/>
    <property type="evidence" value="ECO:0007669"/>
    <property type="project" value="InterPro"/>
</dbReference>
<protein>
    <submittedName>
        <fullName evidence="3">Gfo/Idh/MocA family oxidoreductase</fullName>
    </submittedName>
</protein>
<dbReference type="InterPro" id="IPR006311">
    <property type="entry name" value="TAT_signal"/>
</dbReference>
<evidence type="ECO:0000313" key="3">
    <source>
        <dbReference type="EMBL" id="MBY5958163.1"/>
    </source>
</evidence>
<dbReference type="PANTHER" id="PTHR43818:SF5">
    <property type="entry name" value="OXIDOREDUCTASE FAMILY PROTEIN"/>
    <property type="match status" value="1"/>
</dbReference>
<evidence type="ECO:0000313" key="4">
    <source>
        <dbReference type="Proteomes" id="UP000753961"/>
    </source>
</evidence>
<dbReference type="RefSeq" id="WP_222579694.1">
    <property type="nucleotide sequence ID" value="NZ_JAHVHU010000007.1"/>
</dbReference>
<comment type="caution">
    <text evidence="3">The sequence shown here is derived from an EMBL/GenBank/DDBJ whole genome shotgun (WGS) entry which is preliminary data.</text>
</comment>
<dbReference type="InterPro" id="IPR000683">
    <property type="entry name" value="Gfo/Idh/MocA-like_OxRdtase_N"/>
</dbReference>
<proteinExistence type="predicted"/>
<gene>
    <name evidence="3" type="ORF">KUV50_08485</name>
</gene>